<feature type="non-terminal residue" evidence="2">
    <location>
        <position position="1"/>
    </location>
</feature>
<evidence type="ECO:0000256" key="1">
    <source>
        <dbReference type="SAM" id="MobiDB-lite"/>
    </source>
</evidence>
<proteinExistence type="predicted"/>
<sequence>AEQPELRGGTGCGERPPEFRHGRGDEFYIGGRSL</sequence>
<organism evidence="2">
    <name type="scientific">uncultured Rubrobacteraceae bacterium</name>
    <dbReference type="NCBI Taxonomy" id="349277"/>
    <lineage>
        <taxon>Bacteria</taxon>
        <taxon>Bacillati</taxon>
        <taxon>Actinomycetota</taxon>
        <taxon>Rubrobacteria</taxon>
        <taxon>Rubrobacterales</taxon>
        <taxon>Rubrobacteraceae</taxon>
        <taxon>environmental samples</taxon>
    </lineage>
</organism>
<feature type="compositionally biased region" description="Basic and acidic residues" evidence="1">
    <location>
        <begin position="15"/>
        <end position="26"/>
    </location>
</feature>
<reference evidence="2" key="1">
    <citation type="submission" date="2020-02" db="EMBL/GenBank/DDBJ databases">
        <authorList>
            <person name="Meier V. D."/>
        </authorList>
    </citation>
    <scope>NUCLEOTIDE SEQUENCE</scope>
    <source>
        <strain evidence="2">AVDCRST_MAG37</strain>
    </source>
</reference>
<accession>A0A6J4Q9E8</accession>
<name>A0A6J4Q9E8_9ACTN</name>
<evidence type="ECO:0000313" key="2">
    <source>
        <dbReference type="EMBL" id="CAA9437663.1"/>
    </source>
</evidence>
<feature type="non-terminal residue" evidence="2">
    <location>
        <position position="34"/>
    </location>
</feature>
<feature type="region of interest" description="Disordered" evidence="1">
    <location>
        <begin position="1"/>
        <end position="34"/>
    </location>
</feature>
<dbReference type="EMBL" id="CADCVD010000043">
    <property type="protein sequence ID" value="CAA9437663.1"/>
    <property type="molecule type" value="Genomic_DNA"/>
</dbReference>
<gene>
    <name evidence="2" type="ORF">AVDCRST_MAG37-1085</name>
</gene>
<dbReference type="AlphaFoldDB" id="A0A6J4Q9E8"/>
<protein>
    <submittedName>
        <fullName evidence="2">Uncharacterized protein</fullName>
    </submittedName>
</protein>